<dbReference type="Pfam" id="PF00059">
    <property type="entry name" value="Lectin_C"/>
    <property type="match status" value="1"/>
</dbReference>
<evidence type="ECO:0000313" key="3">
    <source>
        <dbReference type="Proteomes" id="UP001176961"/>
    </source>
</evidence>
<organism evidence="2 3">
    <name type="scientific">Cylicocyclus nassatus</name>
    <name type="common">Nematode worm</name>
    <dbReference type="NCBI Taxonomy" id="53992"/>
    <lineage>
        <taxon>Eukaryota</taxon>
        <taxon>Metazoa</taxon>
        <taxon>Ecdysozoa</taxon>
        <taxon>Nematoda</taxon>
        <taxon>Chromadorea</taxon>
        <taxon>Rhabditida</taxon>
        <taxon>Rhabditina</taxon>
        <taxon>Rhabditomorpha</taxon>
        <taxon>Strongyloidea</taxon>
        <taxon>Strongylidae</taxon>
        <taxon>Cylicocyclus</taxon>
    </lineage>
</organism>
<dbReference type="SMART" id="SM00034">
    <property type="entry name" value="CLECT"/>
    <property type="match status" value="1"/>
</dbReference>
<dbReference type="InterPro" id="IPR001304">
    <property type="entry name" value="C-type_lectin-like"/>
</dbReference>
<dbReference type="PANTHER" id="PTHR22803">
    <property type="entry name" value="MANNOSE, PHOSPHOLIPASE, LECTIN RECEPTOR RELATED"/>
    <property type="match status" value="1"/>
</dbReference>
<dbReference type="InterPro" id="IPR016187">
    <property type="entry name" value="CTDL_fold"/>
</dbReference>
<dbReference type="InterPro" id="IPR050111">
    <property type="entry name" value="C-type_lectin/snaclec_domain"/>
</dbReference>
<keyword evidence="3" id="KW-1185">Reference proteome</keyword>
<accession>A0AA36GWI4</accession>
<comment type="caution">
    <text evidence="2">The sequence shown here is derived from an EMBL/GenBank/DDBJ whole genome shotgun (WGS) entry which is preliminary data.</text>
</comment>
<feature type="domain" description="C-type lectin" evidence="1">
    <location>
        <begin position="38"/>
        <end position="160"/>
    </location>
</feature>
<dbReference type="Gene3D" id="3.10.100.10">
    <property type="entry name" value="Mannose-Binding Protein A, subunit A"/>
    <property type="match status" value="1"/>
</dbReference>
<dbReference type="SUPFAM" id="SSF56436">
    <property type="entry name" value="C-type lectin-like"/>
    <property type="match status" value="1"/>
</dbReference>
<dbReference type="EMBL" id="CATQJL010000223">
    <property type="protein sequence ID" value="CAJ0599378.1"/>
    <property type="molecule type" value="Genomic_DNA"/>
</dbReference>
<dbReference type="AlphaFoldDB" id="A0AA36GWI4"/>
<proteinExistence type="predicted"/>
<gene>
    <name evidence="2" type="ORF">CYNAS_LOCUS11361</name>
</gene>
<sequence>MNLAFFASSAQSFGVFHLNTSNTACPGRCETGWTYLDKTDACYKTFFWETFDTAESVCRSVGAHLTSIHSADENHFVADVARSGFKIGWTEWTWIGLKRAEYNSERWLWTDGTKVDFLAWSKGSPDNYHGREHCGELATDNTGDANEYHKWNDIRCDHRMRAFVCKKKALH</sequence>
<dbReference type="Proteomes" id="UP001176961">
    <property type="component" value="Unassembled WGS sequence"/>
</dbReference>
<name>A0AA36GWI4_CYLNA</name>
<evidence type="ECO:0000313" key="2">
    <source>
        <dbReference type="EMBL" id="CAJ0599378.1"/>
    </source>
</evidence>
<dbReference type="PROSITE" id="PS50041">
    <property type="entry name" value="C_TYPE_LECTIN_2"/>
    <property type="match status" value="1"/>
</dbReference>
<protein>
    <recommendedName>
        <fullName evidence="1">C-type lectin domain-containing protein</fullName>
    </recommendedName>
</protein>
<reference evidence="2" key="1">
    <citation type="submission" date="2023-07" db="EMBL/GenBank/DDBJ databases">
        <authorList>
            <consortium name="CYATHOMIX"/>
        </authorList>
    </citation>
    <scope>NUCLEOTIDE SEQUENCE</scope>
    <source>
        <strain evidence="2">N/A</strain>
    </source>
</reference>
<dbReference type="InterPro" id="IPR016186">
    <property type="entry name" value="C-type_lectin-like/link_sf"/>
</dbReference>
<evidence type="ECO:0000259" key="1">
    <source>
        <dbReference type="PROSITE" id="PS50041"/>
    </source>
</evidence>